<keyword evidence="6" id="KW-1185">Reference proteome</keyword>
<gene>
    <name evidence="5" type="ORF">FF36_02644</name>
</gene>
<dbReference type="EMBL" id="JYFN01000017">
    <property type="protein sequence ID" value="KJE23042.1"/>
    <property type="molecule type" value="Genomic_DNA"/>
</dbReference>
<evidence type="ECO:0000313" key="5">
    <source>
        <dbReference type="EMBL" id="KJE23042.1"/>
    </source>
</evidence>
<sequence length="314" mass="35312">MSPDGTRSGAQPRELSGLSRRSRRRSGQETERRMLRAAVDMVNRTGLTVSLDHISMEDVIRDAGVSRSAVYRRWPYKDLFVIEVVRELARHATPTIEHDEVALLRRVLAERPNWFETPELRRDLVVTLFRELALLDFQIVYESADWRTYVALHATFLSLTDSELRDEVGAALAQSERDHTTRVARSWEQLAALFGYRLRPGLAATFETLASLLGASMRGLFLMALSNPDIAAQRMTARPFGASEPGEWSLPAFGVASIASAFLEPDPAVDWGESRIIDVRHALERWTVPDLPADDPGDEDMPGDPKVTREERTS</sequence>
<dbReference type="GO" id="GO:0003677">
    <property type="term" value="F:DNA binding"/>
    <property type="evidence" value="ECO:0007669"/>
    <property type="project" value="UniProtKB-UniRule"/>
</dbReference>
<evidence type="ECO:0000256" key="1">
    <source>
        <dbReference type="ARBA" id="ARBA00023125"/>
    </source>
</evidence>
<protein>
    <submittedName>
        <fullName evidence="5">Transcriptional regulator, TetR family</fullName>
    </submittedName>
</protein>
<evidence type="ECO:0000313" key="6">
    <source>
        <dbReference type="Proteomes" id="UP000032545"/>
    </source>
</evidence>
<dbReference type="PATRIC" id="fig|1502723.3.peg.1762"/>
<keyword evidence="1 2" id="KW-0238">DNA-binding</keyword>
<reference evidence="5 6" key="2">
    <citation type="journal article" date="2016" name="Genome Announc.">
        <title>Permanent Draft Genome Sequences for Two Variants of Frankia sp. Strain CpI1, the First Frankia Strain Isolated from Root Nodules of Comptonia peregrina.</title>
        <authorList>
            <person name="Oshone R."/>
            <person name="Hurst S.G.IV."/>
            <person name="Abebe-Akele F."/>
            <person name="Simpson S."/>
            <person name="Morris K."/>
            <person name="Thomas W.K."/>
            <person name="Tisa L.S."/>
        </authorList>
    </citation>
    <scope>NUCLEOTIDE SEQUENCE [LARGE SCALE GENOMIC DNA]</scope>
    <source>
        <strain evidence="6">CpI1-S</strain>
    </source>
</reference>
<name>A0A0D8BHX3_9ACTN</name>
<reference evidence="6" key="1">
    <citation type="submission" date="2015-02" db="EMBL/GenBank/DDBJ databases">
        <title>Draft Genome of Frankia sp. CpI1-S.</title>
        <authorList>
            <person name="Oshone R.T."/>
            <person name="Ngom M."/>
            <person name="Ghodhbane-Gtari F."/>
            <person name="Gtari M."/>
            <person name="Morris K."/>
            <person name="Thomas K."/>
            <person name="Sen A."/>
            <person name="Tisa L.S."/>
        </authorList>
    </citation>
    <scope>NUCLEOTIDE SEQUENCE [LARGE SCALE GENOMIC DNA]</scope>
    <source>
        <strain evidence="6">CpI1-S</strain>
    </source>
</reference>
<organism evidence="5 6">
    <name type="scientific">Frankia torreyi</name>
    <dbReference type="NCBI Taxonomy" id="1856"/>
    <lineage>
        <taxon>Bacteria</taxon>
        <taxon>Bacillati</taxon>
        <taxon>Actinomycetota</taxon>
        <taxon>Actinomycetes</taxon>
        <taxon>Frankiales</taxon>
        <taxon>Frankiaceae</taxon>
        <taxon>Frankia</taxon>
    </lineage>
</organism>
<evidence type="ECO:0000256" key="3">
    <source>
        <dbReference type="SAM" id="MobiDB-lite"/>
    </source>
</evidence>
<feature type="region of interest" description="Disordered" evidence="3">
    <location>
        <begin position="1"/>
        <end position="32"/>
    </location>
</feature>
<feature type="domain" description="HTH tetR-type" evidence="4">
    <location>
        <begin position="28"/>
        <end position="92"/>
    </location>
</feature>
<proteinExistence type="predicted"/>
<dbReference type="InterPro" id="IPR001647">
    <property type="entry name" value="HTH_TetR"/>
</dbReference>
<dbReference type="AlphaFoldDB" id="A0A0D8BHX3"/>
<feature type="compositionally biased region" description="Acidic residues" evidence="3">
    <location>
        <begin position="292"/>
        <end position="302"/>
    </location>
</feature>
<feature type="DNA-binding region" description="H-T-H motif" evidence="2">
    <location>
        <begin position="55"/>
        <end position="74"/>
    </location>
</feature>
<feature type="region of interest" description="Disordered" evidence="3">
    <location>
        <begin position="288"/>
        <end position="314"/>
    </location>
</feature>
<accession>A0A0D8BHX3</accession>
<evidence type="ECO:0000256" key="2">
    <source>
        <dbReference type="PROSITE-ProRule" id="PRU00335"/>
    </source>
</evidence>
<dbReference type="PROSITE" id="PS50977">
    <property type="entry name" value="HTH_TETR_2"/>
    <property type="match status" value="1"/>
</dbReference>
<dbReference type="SUPFAM" id="SSF46689">
    <property type="entry name" value="Homeodomain-like"/>
    <property type="match status" value="1"/>
</dbReference>
<dbReference type="Proteomes" id="UP000032545">
    <property type="component" value="Unassembled WGS sequence"/>
</dbReference>
<comment type="caution">
    <text evidence="5">The sequence shown here is derived from an EMBL/GenBank/DDBJ whole genome shotgun (WGS) entry which is preliminary data.</text>
</comment>
<dbReference type="InterPro" id="IPR009057">
    <property type="entry name" value="Homeodomain-like_sf"/>
</dbReference>
<dbReference type="Gene3D" id="1.10.357.10">
    <property type="entry name" value="Tetracycline Repressor, domain 2"/>
    <property type="match status" value="1"/>
</dbReference>
<evidence type="ECO:0000259" key="4">
    <source>
        <dbReference type="PROSITE" id="PS50977"/>
    </source>
</evidence>